<dbReference type="Pfam" id="PF00067">
    <property type="entry name" value="p450"/>
    <property type="match status" value="1"/>
</dbReference>
<dbReference type="InterPro" id="IPR001128">
    <property type="entry name" value="Cyt_P450"/>
</dbReference>
<proteinExistence type="inferred from homology"/>
<dbReference type="GO" id="GO:0020037">
    <property type="term" value="F:heme binding"/>
    <property type="evidence" value="ECO:0007669"/>
    <property type="project" value="InterPro"/>
</dbReference>
<gene>
    <name evidence="6" type="ORF">BGZ70_010295</name>
</gene>
<protein>
    <recommendedName>
        <fullName evidence="8">Cytochrome P450</fullName>
    </recommendedName>
</protein>
<keyword evidence="7" id="KW-1185">Reference proteome</keyword>
<evidence type="ECO:0000256" key="3">
    <source>
        <dbReference type="ARBA" id="ARBA00023002"/>
    </source>
</evidence>
<dbReference type="Gene3D" id="1.10.630.10">
    <property type="entry name" value="Cytochrome P450"/>
    <property type="match status" value="1"/>
</dbReference>
<dbReference type="GO" id="GO:0004497">
    <property type="term" value="F:monooxygenase activity"/>
    <property type="evidence" value="ECO:0007669"/>
    <property type="project" value="InterPro"/>
</dbReference>
<keyword evidence="2" id="KW-0479">Metal-binding</keyword>
<dbReference type="EMBL" id="JAAAHY010000914">
    <property type="protein sequence ID" value="KAF9955263.1"/>
    <property type="molecule type" value="Genomic_DNA"/>
</dbReference>
<dbReference type="GO" id="GO:0005506">
    <property type="term" value="F:iron ion binding"/>
    <property type="evidence" value="ECO:0007669"/>
    <property type="project" value="InterPro"/>
</dbReference>
<dbReference type="Proteomes" id="UP000738359">
    <property type="component" value="Unassembled WGS sequence"/>
</dbReference>
<sequence>MLQHTCLHSALQYATTLHIPLLVSALLVTVIYKYRSHAIGAHPRRDLKEPKGAVPLLGHLLVLAPYSGPKFYEFLEKQNKELGPVWSISLPFFGRLIHSDDPELIEHVLKTNFPNYIKGPVLKDMLVDLLGLGFFLVDGDDWRLLRKLIVQIFNVKAFHEYNSDTFVTLGHKVVDYLGEAADEGIMCGQSFGSLDDTEQKAPLAAAFERILTATAARLLDPTRKIRERLTGDRKTILDDKALINQFFQDIIDERRKEGYHGAQKDLLQLSIEWRDEDGKPLPNDVLRDHIFQVTLAAHDTTAQAISWMFYLMLRDGADKDIIKNLTQEVDDVLHGAKPTYTTHKQQKYGEACFLEGAKILRQCASDDVLPGGIKIHKGDWFSWSPLVMGKSEAIWGPGKRA</sequence>
<evidence type="ECO:0000313" key="7">
    <source>
        <dbReference type="Proteomes" id="UP000738359"/>
    </source>
</evidence>
<dbReference type="PANTHER" id="PTHR24296">
    <property type="entry name" value="CYTOCHROME P450"/>
    <property type="match status" value="1"/>
</dbReference>
<evidence type="ECO:0000256" key="2">
    <source>
        <dbReference type="ARBA" id="ARBA00022723"/>
    </source>
</evidence>
<keyword evidence="4" id="KW-0408">Iron</keyword>
<feature type="transmembrane region" description="Helical" evidence="5">
    <location>
        <begin position="53"/>
        <end position="72"/>
    </location>
</feature>
<evidence type="ECO:0000256" key="1">
    <source>
        <dbReference type="ARBA" id="ARBA00010617"/>
    </source>
</evidence>
<organism evidence="6 7">
    <name type="scientific">Mortierella alpina</name>
    <name type="common">Oleaginous fungus</name>
    <name type="synonym">Mortierella renispora</name>
    <dbReference type="NCBI Taxonomy" id="64518"/>
    <lineage>
        <taxon>Eukaryota</taxon>
        <taxon>Fungi</taxon>
        <taxon>Fungi incertae sedis</taxon>
        <taxon>Mucoromycota</taxon>
        <taxon>Mortierellomycotina</taxon>
        <taxon>Mortierellomycetes</taxon>
        <taxon>Mortierellales</taxon>
        <taxon>Mortierellaceae</taxon>
        <taxon>Mortierella</taxon>
    </lineage>
</organism>
<dbReference type="OrthoDB" id="1470350at2759"/>
<feature type="transmembrane region" description="Helical" evidence="5">
    <location>
        <begin position="12"/>
        <end position="32"/>
    </location>
</feature>
<evidence type="ECO:0008006" key="8">
    <source>
        <dbReference type="Google" id="ProtNLM"/>
    </source>
</evidence>
<keyword evidence="3" id="KW-0560">Oxidoreductase</keyword>
<reference evidence="6" key="1">
    <citation type="journal article" date="2020" name="Fungal Divers.">
        <title>Resolving the Mortierellaceae phylogeny through synthesis of multi-gene phylogenetics and phylogenomics.</title>
        <authorList>
            <person name="Vandepol N."/>
            <person name="Liber J."/>
            <person name="Desiro A."/>
            <person name="Na H."/>
            <person name="Kennedy M."/>
            <person name="Barry K."/>
            <person name="Grigoriev I.V."/>
            <person name="Miller A.N."/>
            <person name="O'Donnell K."/>
            <person name="Stajich J.E."/>
            <person name="Bonito G."/>
        </authorList>
    </citation>
    <scope>NUCLEOTIDE SEQUENCE</scope>
    <source>
        <strain evidence="6">CK1249</strain>
    </source>
</reference>
<dbReference type="AlphaFoldDB" id="A0A9P6IZL7"/>
<comment type="caution">
    <text evidence="6">The sequence shown here is derived from an EMBL/GenBank/DDBJ whole genome shotgun (WGS) entry which is preliminary data.</text>
</comment>
<evidence type="ECO:0000256" key="5">
    <source>
        <dbReference type="SAM" id="Phobius"/>
    </source>
</evidence>
<dbReference type="InterPro" id="IPR036396">
    <property type="entry name" value="Cyt_P450_sf"/>
</dbReference>
<keyword evidence="5" id="KW-1133">Transmembrane helix</keyword>
<keyword evidence="5" id="KW-0812">Transmembrane</keyword>
<evidence type="ECO:0000256" key="4">
    <source>
        <dbReference type="ARBA" id="ARBA00023004"/>
    </source>
</evidence>
<keyword evidence="5" id="KW-0472">Membrane</keyword>
<dbReference type="GO" id="GO:0016705">
    <property type="term" value="F:oxidoreductase activity, acting on paired donors, with incorporation or reduction of molecular oxygen"/>
    <property type="evidence" value="ECO:0007669"/>
    <property type="project" value="InterPro"/>
</dbReference>
<comment type="similarity">
    <text evidence="1">Belongs to the cytochrome P450 family.</text>
</comment>
<evidence type="ECO:0000313" key="6">
    <source>
        <dbReference type="EMBL" id="KAF9955263.1"/>
    </source>
</evidence>
<name>A0A9P6IZL7_MORAP</name>
<accession>A0A9P6IZL7</accession>
<dbReference type="SUPFAM" id="SSF48264">
    <property type="entry name" value="Cytochrome P450"/>
    <property type="match status" value="1"/>
</dbReference>